<sequence>MHFRSVVTTPRTGCTYTRIPRGRSFGRGAKADTCSRVFSPLRCSLVCHFLPFASVSSRRRNQETEFRYGRIFCQTYNWCTTN</sequence>
<protein>
    <submittedName>
        <fullName evidence="1">Protein translocation complex, SEC61 gamma subunit, putative</fullName>
    </submittedName>
</protein>
<name>A0A0F7UF57_NEOCL</name>
<evidence type="ECO:0000313" key="1">
    <source>
        <dbReference type="EMBL" id="CEL67290.1"/>
    </source>
</evidence>
<accession>A0A0F7UF57</accession>
<proteinExistence type="predicted"/>
<dbReference type="EMBL" id="LN714483">
    <property type="protein sequence ID" value="CEL67290.1"/>
    <property type="molecule type" value="Genomic_DNA"/>
</dbReference>
<organism evidence="1">
    <name type="scientific">Neospora caninum (strain Liverpool)</name>
    <dbReference type="NCBI Taxonomy" id="572307"/>
    <lineage>
        <taxon>Eukaryota</taxon>
        <taxon>Sar</taxon>
        <taxon>Alveolata</taxon>
        <taxon>Apicomplexa</taxon>
        <taxon>Conoidasida</taxon>
        <taxon>Coccidia</taxon>
        <taxon>Eucoccidiorida</taxon>
        <taxon>Eimeriorina</taxon>
        <taxon>Sarcocystidae</taxon>
        <taxon>Neospora</taxon>
    </lineage>
</organism>
<dbReference type="AlphaFoldDB" id="A0A0F7UF57"/>
<reference evidence="1" key="1">
    <citation type="journal article" date="2015" name="PLoS ONE">
        <title>Comprehensive Evaluation of Toxoplasma gondii VEG and Neospora caninum LIV Genomes with Tachyzoite Stage Transcriptome and Proteome Defines Novel Transcript Features.</title>
        <authorList>
            <person name="Ramaprasad A."/>
            <person name="Mourier T."/>
            <person name="Naeem R."/>
            <person name="Malas T.B."/>
            <person name="Moussa E."/>
            <person name="Panigrahi A."/>
            <person name="Vermont S.J."/>
            <person name="Otto T.D."/>
            <person name="Wastling J."/>
            <person name="Pain A."/>
        </authorList>
    </citation>
    <scope>NUCLEOTIDE SEQUENCE</scope>
    <source>
        <strain evidence="1">Liverpool</strain>
    </source>
</reference>
<gene>
    <name evidence="1" type="ORF">BN1204_030910</name>
</gene>